<evidence type="ECO:0000313" key="2">
    <source>
        <dbReference type="Proteomes" id="UP000735302"/>
    </source>
</evidence>
<dbReference type="EMBL" id="BLXT01001919">
    <property type="protein sequence ID" value="GFN89281.1"/>
    <property type="molecule type" value="Genomic_DNA"/>
</dbReference>
<comment type="caution">
    <text evidence="1">The sequence shown here is derived from an EMBL/GenBank/DDBJ whole genome shotgun (WGS) entry which is preliminary data.</text>
</comment>
<protein>
    <submittedName>
        <fullName evidence="1">Uncharacterized protein</fullName>
    </submittedName>
</protein>
<keyword evidence="2" id="KW-1185">Reference proteome</keyword>
<sequence>MCLREDKEFTLSPHFSRMGSRYSDSVSVLQAIQSKNFKVKDIRRLCNLIRKFPPYVKISIPAHVGIRGE</sequence>
<accession>A0AAV3Z256</accession>
<reference evidence="1 2" key="1">
    <citation type="journal article" date="2021" name="Elife">
        <title>Chloroplast acquisition without the gene transfer in kleptoplastic sea slugs, Plakobranchus ocellatus.</title>
        <authorList>
            <person name="Maeda T."/>
            <person name="Takahashi S."/>
            <person name="Yoshida T."/>
            <person name="Shimamura S."/>
            <person name="Takaki Y."/>
            <person name="Nagai Y."/>
            <person name="Toyoda A."/>
            <person name="Suzuki Y."/>
            <person name="Arimoto A."/>
            <person name="Ishii H."/>
            <person name="Satoh N."/>
            <person name="Nishiyama T."/>
            <person name="Hasebe M."/>
            <person name="Maruyama T."/>
            <person name="Minagawa J."/>
            <person name="Obokata J."/>
            <person name="Shigenobu S."/>
        </authorList>
    </citation>
    <scope>NUCLEOTIDE SEQUENCE [LARGE SCALE GENOMIC DNA]</scope>
</reference>
<gene>
    <name evidence="1" type="ORF">PoB_001578700</name>
</gene>
<evidence type="ECO:0000313" key="1">
    <source>
        <dbReference type="EMBL" id="GFN89281.1"/>
    </source>
</evidence>
<dbReference type="AlphaFoldDB" id="A0AAV3Z256"/>
<dbReference type="Proteomes" id="UP000735302">
    <property type="component" value="Unassembled WGS sequence"/>
</dbReference>
<organism evidence="1 2">
    <name type="scientific">Plakobranchus ocellatus</name>
    <dbReference type="NCBI Taxonomy" id="259542"/>
    <lineage>
        <taxon>Eukaryota</taxon>
        <taxon>Metazoa</taxon>
        <taxon>Spiralia</taxon>
        <taxon>Lophotrochozoa</taxon>
        <taxon>Mollusca</taxon>
        <taxon>Gastropoda</taxon>
        <taxon>Heterobranchia</taxon>
        <taxon>Euthyneura</taxon>
        <taxon>Panpulmonata</taxon>
        <taxon>Sacoglossa</taxon>
        <taxon>Placobranchoidea</taxon>
        <taxon>Plakobranchidae</taxon>
        <taxon>Plakobranchus</taxon>
    </lineage>
</organism>
<name>A0AAV3Z256_9GAST</name>
<proteinExistence type="predicted"/>